<dbReference type="PANTHER" id="PTHR34547:SF1">
    <property type="entry name" value="YACP-LIKE NYN DOMAIN PROTEIN"/>
    <property type="match status" value="1"/>
</dbReference>
<sequence length="187" mass="22112">MTLQDSVMKRIKPYYRKKRAYLFVDGYNILNSWSIFEREREEDFENARKKLMDILVDYAHYTDQAVILVFDGYKVKKNPGEEFHYKGIQVVFTKAMQTADHYIEQELTLIGRHRNVRVATSDSMEQQMILSRGGQRISARELEVEVAHAKEGLVRRKRQLKSESKVNAWEEETLESLKDLKSRLDPH</sequence>
<comment type="caution">
    <text evidence="1">The sequence shown here is derived from an EMBL/GenBank/DDBJ whole genome shotgun (WGS) entry which is preliminary data.</text>
</comment>
<keyword evidence="2" id="KW-1185">Reference proteome</keyword>
<accession>A0A8H2QTN7</accession>
<evidence type="ECO:0000313" key="1">
    <source>
        <dbReference type="EMBL" id="VFB17095.1"/>
    </source>
</evidence>
<evidence type="ECO:0000313" key="2">
    <source>
        <dbReference type="Proteomes" id="UP000377798"/>
    </source>
</evidence>
<dbReference type="CDD" id="cd10912">
    <property type="entry name" value="PIN_YacP-like"/>
    <property type="match status" value="1"/>
</dbReference>
<dbReference type="AlphaFoldDB" id="A0A8H2QTN7"/>
<gene>
    <name evidence="1" type="ORF">NCTC13150_01680</name>
</gene>
<proteinExistence type="predicted"/>
<dbReference type="PANTHER" id="PTHR34547">
    <property type="entry name" value="YACP-LIKE NYN DOMAIN PROTEIN"/>
    <property type="match status" value="1"/>
</dbReference>
<organism evidence="1 2">
    <name type="scientific">Urinicoccus massiliensis</name>
    <dbReference type="NCBI Taxonomy" id="1723382"/>
    <lineage>
        <taxon>Bacteria</taxon>
        <taxon>Bacillati</taxon>
        <taxon>Bacillota</taxon>
        <taxon>Tissierellia</taxon>
        <taxon>Tissierellales</taxon>
        <taxon>Peptoniphilaceae</taxon>
        <taxon>Urinicoccus</taxon>
    </lineage>
</organism>
<dbReference type="EMBL" id="CAACYI010000001">
    <property type="protein sequence ID" value="VFB17095.1"/>
    <property type="molecule type" value="Genomic_DNA"/>
</dbReference>
<dbReference type="InterPro" id="IPR010298">
    <property type="entry name" value="YacP-like"/>
</dbReference>
<dbReference type="Pfam" id="PF05991">
    <property type="entry name" value="NYN_YacP"/>
    <property type="match status" value="1"/>
</dbReference>
<reference evidence="1 2" key="1">
    <citation type="submission" date="2019-02" db="EMBL/GenBank/DDBJ databases">
        <authorList>
            <consortium name="Pathogen Informatics"/>
        </authorList>
    </citation>
    <scope>NUCLEOTIDE SEQUENCE [LARGE SCALE GENOMIC DNA]</scope>
    <source>
        <strain evidence="1 2">3012STDY7089603</strain>
    </source>
</reference>
<name>A0A8H2QTN7_9FIRM</name>
<protein>
    <submittedName>
        <fullName evidence="1">Predicted RNA-binding protein containing a PIN domain</fullName>
    </submittedName>
</protein>
<dbReference type="Proteomes" id="UP000377798">
    <property type="component" value="Unassembled WGS sequence"/>
</dbReference>